<dbReference type="AlphaFoldDB" id="A0A369W7Y1"/>
<name>A0A369W7Y1_9HYPH</name>
<keyword evidence="2" id="KW-1185">Reference proteome</keyword>
<organism evidence="1 2">
    <name type="scientific">Pelagibacterium lacus</name>
    <dbReference type="NCBI Taxonomy" id="2282655"/>
    <lineage>
        <taxon>Bacteria</taxon>
        <taxon>Pseudomonadati</taxon>
        <taxon>Pseudomonadota</taxon>
        <taxon>Alphaproteobacteria</taxon>
        <taxon>Hyphomicrobiales</taxon>
        <taxon>Devosiaceae</taxon>
        <taxon>Pelagibacterium</taxon>
    </lineage>
</organism>
<dbReference type="OrthoDB" id="8689594at2"/>
<sequence>MTVPVRIACDAFDTMRALQDGSIGVEGAVLHFETEMTNPERHRRMVRDLAFDICELNVSTYLIARERGVPITAIPIFPFRKFRHGSIFVRGDSGLTSAGELAGRRIGVPNMQPASNVWIRGILRDAGKLDDRDVTWVTEKDEEIDFLHALAARTERAPQGKRLDDLLVEGAIDAIISPLVPASVIAGDGRIRRLYPDYVARERAYFQRSGQFPIMHLMAVSDRFAREHPQLLGSLADAFERSKQAAFAQMRNVRLVSLAWFGAHWEDEQALFGPDAWPNGLIPINRQAIEMAQRYTFEQGLIGSLKAVDELFWDGGPG</sequence>
<dbReference type="Gene3D" id="3.40.190.270">
    <property type="match status" value="1"/>
</dbReference>
<dbReference type="Proteomes" id="UP000253759">
    <property type="component" value="Unassembled WGS sequence"/>
</dbReference>
<comment type="caution">
    <text evidence="1">The sequence shown here is derived from an EMBL/GenBank/DDBJ whole genome shotgun (WGS) entry which is preliminary data.</text>
</comment>
<gene>
    <name evidence="1" type="ORF">DVH29_03895</name>
</gene>
<proteinExistence type="predicted"/>
<dbReference type="Gene3D" id="3.40.190.10">
    <property type="entry name" value="Periplasmic binding protein-like II"/>
    <property type="match status" value="1"/>
</dbReference>
<dbReference type="EMBL" id="QQNH01000003">
    <property type="protein sequence ID" value="RDE10079.1"/>
    <property type="molecule type" value="Genomic_DNA"/>
</dbReference>
<protein>
    <submittedName>
        <fullName evidence="1">ABC transporter substrate-binding protein</fullName>
    </submittedName>
</protein>
<dbReference type="SUPFAM" id="SSF53850">
    <property type="entry name" value="Periplasmic binding protein-like II"/>
    <property type="match status" value="1"/>
</dbReference>
<dbReference type="RefSeq" id="WP_114644844.1">
    <property type="nucleotide sequence ID" value="NZ_QQNH01000003.1"/>
</dbReference>
<evidence type="ECO:0000313" key="1">
    <source>
        <dbReference type="EMBL" id="RDE10079.1"/>
    </source>
</evidence>
<evidence type="ECO:0000313" key="2">
    <source>
        <dbReference type="Proteomes" id="UP000253759"/>
    </source>
</evidence>
<accession>A0A369W7Y1</accession>
<reference evidence="2" key="1">
    <citation type="submission" date="2018-07" db="EMBL/GenBank/DDBJ databases">
        <authorList>
            <person name="Liu B.-T."/>
            <person name="Du Z."/>
        </authorList>
    </citation>
    <scope>NUCLEOTIDE SEQUENCE [LARGE SCALE GENOMIC DNA]</scope>
    <source>
        <strain evidence="2">XYN52</strain>
    </source>
</reference>